<comment type="caution">
    <text evidence="2">The sequence shown here is derived from an EMBL/GenBank/DDBJ whole genome shotgun (WGS) entry which is preliminary data.</text>
</comment>
<proteinExistence type="predicted"/>
<dbReference type="Gene3D" id="3.30.420.150">
    <property type="entry name" value="Exopolyphosphatase. Domain 2"/>
    <property type="match status" value="1"/>
</dbReference>
<dbReference type="EMBL" id="BMDO01000004">
    <property type="protein sequence ID" value="GGI50580.1"/>
    <property type="molecule type" value="Genomic_DNA"/>
</dbReference>
<dbReference type="PANTHER" id="PTHR30005">
    <property type="entry name" value="EXOPOLYPHOSPHATASE"/>
    <property type="match status" value="1"/>
</dbReference>
<organism evidence="2 3">
    <name type="scientific">Mucilaginibacter galii</name>
    <dbReference type="NCBI Taxonomy" id="2005073"/>
    <lineage>
        <taxon>Bacteria</taxon>
        <taxon>Pseudomonadati</taxon>
        <taxon>Bacteroidota</taxon>
        <taxon>Sphingobacteriia</taxon>
        <taxon>Sphingobacteriales</taxon>
        <taxon>Sphingobacteriaceae</taxon>
        <taxon>Mucilaginibacter</taxon>
    </lineage>
</organism>
<keyword evidence="3" id="KW-1185">Reference proteome</keyword>
<dbReference type="CDD" id="cd24055">
    <property type="entry name" value="ASKHA_NBD_ChPPX-like"/>
    <property type="match status" value="1"/>
</dbReference>
<evidence type="ECO:0000259" key="1">
    <source>
        <dbReference type="Pfam" id="PF02541"/>
    </source>
</evidence>
<dbReference type="Proteomes" id="UP000662074">
    <property type="component" value="Unassembled WGS sequence"/>
</dbReference>
<reference evidence="2" key="2">
    <citation type="submission" date="2020-09" db="EMBL/GenBank/DDBJ databases">
        <authorList>
            <person name="Sun Q."/>
            <person name="Sedlacek I."/>
        </authorList>
    </citation>
    <scope>NUCLEOTIDE SEQUENCE</scope>
    <source>
        <strain evidence="2">CCM 8711</strain>
    </source>
</reference>
<gene>
    <name evidence="2" type="ORF">GCM10011425_17920</name>
</gene>
<dbReference type="Pfam" id="PF02541">
    <property type="entry name" value="Ppx-GppA"/>
    <property type="match status" value="1"/>
</dbReference>
<dbReference type="SUPFAM" id="SSF53067">
    <property type="entry name" value="Actin-like ATPase domain"/>
    <property type="match status" value="2"/>
</dbReference>
<dbReference type="InterPro" id="IPR050273">
    <property type="entry name" value="GppA/Ppx_hydrolase"/>
</dbReference>
<protein>
    <recommendedName>
        <fullName evidence="1">Ppx/GppA phosphatase N-terminal domain-containing protein</fullName>
    </recommendedName>
</protein>
<name>A0A917J9S6_9SPHI</name>
<dbReference type="InterPro" id="IPR043129">
    <property type="entry name" value="ATPase_NBD"/>
</dbReference>
<evidence type="ECO:0000313" key="2">
    <source>
        <dbReference type="EMBL" id="GGI50580.1"/>
    </source>
</evidence>
<evidence type="ECO:0000313" key="3">
    <source>
        <dbReference type="Proteomes" id="UP000662074"/>
    </source>
</evidence>
<dbReference type="AlphaFoldDB" id="A0A917J9S6"/>
<accession>A0A917J9S6</accession>
<feature type="domain" description="Ppx/GppA phosphatase N-terminal" evidence="1">
    <location>
        <begin position="13"/>
        <end position="299"/>
    </location>
</feature>
<sequence length="303" mass="33585">MDLGTNTFHLLIAEPDAENFFKELQHEYVGVKLGEGGINEGTIKPDAYQRGLDTLISFQGIIEQHKVSKVKAIATSALRSASNGQQFIDEVKQYTGIHIETISGDTEAGYIYQGVRASGCLGTETSLIMDIGGGSVEFILTNNHEIFYKQSFEIGAARLMAKFHQTDPIAPHEVTSLNKYLDKQLDPLYSALTNHSISNLIGSSGAFETFAELIELGKNKTFDLKENKTYYFKEEELLKHTNQIIHANHDERAATKGIIPVRVDMIVVASLLTQYVMQKLEVSNVVMSAYSLKEGVLAELFCI</sequence>
<dbReference type="Gene3D" id="3.30.420.40">
    <property type="match status" value="1"/>
</dbReference>
<dbReference type="InterPro" id="IPR003695">
    <property type="entry name" value="Ppx_GppA_N"/>
</dbReference>
<dbReference type="GO" id="GO:0016462">
    <property type="term" value="F:pyrophosphatase activity"/>
    <property type="evidence" value="ECO:0007669"/>
    <property type="project" value="TreeGrafter"/>
</dbReference>
<reference evidence="2" key="1">
    <citation type="journal article" date="2014" name="Int. J. Syst. Evol. Microbiol.">
        <title>Complete genome sequence of Corynebacterium casei LMG S-19264T (=DSM 44701T), isolated from a smear-ripened cheese.</title>
        <authorList>
            <consortium name="US DOE Joint Genome Institute (JGI-PGF)"/>
            <person name="Walter F."/>
            <person name="Albersmeier A."/>
            <person name="Kalinowski J."/>
            <person name="Ruckert C."/>
        </authorList>
    </citation>
    <scope>NUCLEOTIDE SEQUENCE</scope>
    <source>
        <strain evidence="2">CCM 8711</strain>
    </source>
</reference>
<dbReference type="PANTHER" id="PTHR30005:SF0">
    <property type="entry name" value="RETROGRADE REGULATION PROTEIN 2"/>
    <property type="match status" value="1"/>
</dbReference>